<feature type="signal peptide" evidence="2">
    <location>
        <begin position="1"/>
        <end position="22"/>
    </location>
</feature>
<comment type="similarity">
    <text evidence="1">Belongs to the CRISP family.</text>
</comment>
<dbReference type="PRINTS" id="PR00838">
    <property type="entry name" value="V5ALLERGEN"/>
</dbReference>
<dbReference type="PROSITE" id="PS01009">
    <property type="entry name" value="CRISP_1"/>
    <property type="match status" value="1"/>
</dbReference>
<protein>
    <recommendedName>
        <fullName evidence="3">SCP domain-containing protein</fullName>
    </recommendedName>
</protein>
<keyword evidence="2" id="KW-0732">Signal</keyword>
<dbReference type="EMBL" id="KV460357">
    <property type="protein sequence ID" value="OCA20166.1"/>
    <property type="molecule type" value="Genomic_DNA"/>
</dbReference>
<evidence type="ECO:0000256" key="2">
    <source>
        <dbReference type="SAM" id="SignalP"/>
    </source>
</evidence>
<dbReference type="PANTHER" id="PTHR10334">
    <property type="entry name" value="CYSTEINE-RICH SECRETORY PROTEIN-RELATED"/>
    <property type="match status" value="1"/>
</dbReference>
<reference evidence="4" key="2">
    <citation type="journal article" date="2010" name="Science">
        <title>The genome of the Western clawed frog Xenopus tropicalis.</title>
        <authorList>
            <person name="Hellsten U."/>
            <person name="Harland R.M."/>
            <person name="Gilchrist M.J."/>
            <person name="Hendrix D."/>
            <person name="Jurka J."/>
            <person name="Kapitonov V."/>
            <person name="Ovcharenko I."/>
            <person name="Putnam N.H."/>
            <person name="Shu S."/>
            <person name="Taher L."/>
            <person name="Blitz I.L."/>
            <person name="Blumberg B."/>
            <person name="Dichmann D.S."/>
            <person name="Dubchak I."/>
            <person name="Amaya E."/>
            <person name="Detter J.C."/>
            <person name="Fletcher R."/>
            <person name="Gerhard D.S."/>
            <person name="Goodstein D."/>
            <person name="Graves T."/>
            <person name="Grigoriev I.V."/>
            <person name="Grimwood J."/>
            <person name="Kawashima T."/>
            <person name="Lindquist E."/>
            <person name="Lucas S.M."/>
            <person name="Mead P.E."/>
            <person name="Mitros T."/>
            <person name="Ogino H."/>
            <person name="Ohta Y."/>
            <person name="Poliakov A.V."/>
            <person name="Pollet N."/>
            <person name="Robert J."/>
            <person name="Salamov A."/>
            <person name="Sater A.K."/>
            <person name="Schmutz J."/>
            <person name="Terry A."/>
            <person name="Vize P.D."/>
            <person name="Warren W.C."/>
            <person name="Wells D."/>
            <person name="Wills A."/>
            <person name="Wilson R.K."/>
            <person name="Zimmerman L.B."/>
            <person name="Zorn A.M."/>
            <person name="Grainger R."/>
            <person name="Grammer T."/>
            <person name="Khokha M.K."/>
            <person name="Richardson P.M."/>
            <person name="Rokhsar D.S."/>
        </authorList>
    </citation>
    <scope>NUCLEOTIDE SEQUENCE [LARGE SCALE GENOMIC DNA]</scope>
    <source>
        <strain evidence="4">Nigerian</strain>
    </source>
</reference>
<dbReference type="AlphaFoldDB" id="A0A803KKQ3"/>
<dbReference type="PRINTS" id="PR00837">
    <property type="entry name" value="V5TPXLIKE"/>
</dbReference>
<reference evidence="4" key="1">
    <citation type="submission" date="2009-11" db="EMBL/GenBank/DDBJ databases">
        <authorList>
            <consortium name="US DOE Joint Genome Institute (JGI-PGF)"/>
            <person name="Ottilar R."/>
            <person name="Schmutz J."/>
            <person name="Salamov A."/>
            <person name="Cheng J.F."/>
            <person name="Lucas S."/>
            <person name="Pitluck S."/>
            <person name="Gundlach H."/>
            <person name="Guo Y."/>
            <person name="Haberer G."/>
            <person name="Nasrallah J."/>
            <person name="Mayer K.F.X."/>
            <person name="van de Peer Y."/>
            <person name="Weigel D."/>
            <person name="Grigoriev I.V."/>
        </authorList>
    </citation>
    <scope>NUCLEOTIDE SEQUENCE</scope>
    <source>
        <strain evidence="4">Nigerian</strain>
    </source>
</reference>
<dbReference type="OMA" id="FANRRTM"/>
<feature type="chain" id="PRO_5030932630" description="SCP domain-containing protein" evidence="2">
    <location>
        <begin position="23"/>
        <end position="207"/>
    </location>
</feature>
<gene>
    <name evidence="4" type="ORF">XENTR_v90026144mg</name>
</gene>
<dbReference type="Pfam" id="PF00188">
    <property type="entry name" value="CAP"/>
    <property type="match status" value="1"/>
</dbReference>
<evidence type="ECO:0000313" key="4">
    <source>
        <dbReference type="EMBL" id="OCA20166.1"/>
    </source>
</evidence>
<feature type="domain" description="SCP" evidence="3">
    <location>
        <begin position="33"/>
        <end position="177"/>
    </location>
</feature>
<dbReference type="InterPro" id="IPR002413">
    <property type="entry name" value="V5_allergen-like"/>
</dbReference>
<name>A0A803KKQ3_XENTR</name>
<dbReference type="FunFam" id="3.40.33.10:FF:000005">
    <property type="entry name" value="Cysteine-rich secretory protein 2"/>
    <property type="match status" value="1"/>
</dbReference>
<dbReference type="SUPFAM" id="SSF55797">
    <property type="entry name" value="PR-1-like"/>
    <property type="match status" value="1"/>
</dbReference>
<dbReference type="Gene3D" id="3.40.33.10">
    <property type="entry name" value="CAP"/>
    <property type="match status" value="1"/>
</dbReference>
<accession>A0A803KKQ3</accession>
<dbReference type="InterPro" id="IPR014044">
    <property type="entry name" value="CAP_dom"/>
</dbReference>
<dbReference type="GO" id="GO:0005576">
    <property type="term" value="C:extracellular region"/>
    <property type="evidence" value="ECO:0007669"/>
    <property type="project" value="InterPro"/>
</dbReference>
<dbReference type="SMART" id="SM00198">
    <property type="entry name" value="SCP"/>
    <property type="match status" value="1"/>
</dbReference>
<proteinExistence type="inferred from homology"/>
<dbReference type="InterPro" id="IPR035940">
    <property type="entry name" value="CAP_sf"/>
</dbReference>
<evidence type="ECO:0000256" key="1">
    <source>
        <dbReference type="ARBA" id="ARBA00009923"/>
    </source>
</evidence>
<organism evidence="4">
    <name type="scientific">Xenopus tropicalis</name>
    <name type="common">Western clawed frog</name>
    <name type="synonym">Silurana tropicalis</name>
    <dbReference type="NCBI Taxonomy" id="8364"/>
    <lineage>
        <taxon>Eukaryota</taxon>
        <taxon>Metazoa</taxon>
        <taxon>Chordata</taxon>
        <taxon>Craniata</taxon>
        <taxon>Vertebrata</taxon>
        <taxon>Euteleostomi</taxon>
        <taxon>Amphibia</taxon>
        <taxon>Batrachia</taxon>
        <taxon>Anura</taxon>
        <taxon>Pipoidea</taxon>
        <taxon>Pipidae</taxon>
        <taxon>Xenopodinae</taxon>
        <taxon>Xenopus</taxon>
        <taxon>Silurana</taxon>
    </lineage>
</organism>
<dbReference type="OrthoDB" id="737510at2759"/>
<sequence length="207" mass="23070">MIRMETFNFIICISALFHSTYGDDGGTPMLDTETQNYLVDLHNLLRRSVDPTAKDMLKMEWSPGAALNAQNAAAKCVMQHSSATERQIQDPFNYVCGENIYVTTAKPDWAAAVNSWFNERNDFTYGVGPNSDKMIGHYTQVAWAKTYLLGCGLAFCPGNYYPYVSICHYCPMGNMINSIKTPYEAGEWCASCPESCEDKLCTSNPTA</sequence>
<evidence type="ECO:0000259" key="3">
    <source>
        <dbReference type="SMART" id="SM00198"/>
    </source>
</evidence>
<reference evidence="4" key="3">
    <citation type="submission" date="2016-05" db="EMBL/GenBank/DDBJ databases">
        <title>WGS assembly of Xenopus tropicalis.</title>
        <authorList>
            <person name="Sessions A."/>
            <person name="Jenkins J."/>
            <person name="Mitros T."/>
            <person name="Lyons J.T."/>
            <person name="Dichmann D.S."/>
            <person name="Robert J."/>
            <person name="Harland R.M."/>
            <person name="Rokhsar D.S."/>
        </authorList>
    </citation>
    <scope>NUCLEOTIDE SEQUENCE</scope>
    <source>
        <strain evidence="4">Nigerian</strain>
    </source>
</reference>
<dbReference type="InterPro" id="IPR018244">
    <property type="entry name" value="Allrgn_V5/Tpx1_CS"/>
</dbReference>
<dbReference type="InterPro" id="IPR001283">
    <property type="entry name" value="CRISP-related"/>
</dbReference>